<keyword evidence="6 9" id="KW-0808">Transferase</keyword>
<evidence type="ECO:0000256" key="2">
    <source>
        <dbReference type="ARBA" id="ARBA00005011"/>
    </source>
</evidence>
<accession>A0A8B0SG39</accession>
<dbReference type="Gene3D" id="3.90.1150.10">
    <property type="entry name" value="Aspartate Aminotransferase, domain 1"/>
    <property type="match status" value="1"/>
</dbReference>
<evidence type="ECO:0000259" key="10">
    <source>
        <dbReference type="Pfam" id="PF00155"/>
    </source>
</evidence>
<evidence type="ECO:0000313" key="11">
    <source>
        <dbReference type="EMBL" id="MBO0615229.1"/>
    </source>
</evidence>
<dbReference type="Proteomes" id="UP000664466">
    <property type="component" value="Unassembled WGS sequence"/>
</dbReference>
<keyword evidence="9" id="KW-0368">Histidine biosynthesis</keyword>
<evidence type="ECO:0000313" key="13">
    <source>
        <dbReference type="Proteomes" id="UP000664466"/>
    </source>
</evidence>
<dbReference type="InterPro" id="IPR015424">
    <property type="entry name" value="PyrdxlP-dep_Trfase"/>
</dbReference>
<evidence type="ECO:0000256" key="6">
    <source>
        <dbReference type="ARBA" id="ARBA00022679"/>
    </source>
</evidence>
<dbReference type="Pfam" id="PF00155">
    <property type="entry name" value="Aminotran_1_2"/>
    <property type="match status" value="1"/>
</dbReference>
<evidence type="ECO:0000256" key="5">
    <source>
        <dbReference type="ARBA" id="ARBA00022576"/>
    </source>
</evidence>
<evidence type="ECO:0000256" key="8">
    <source>
        <dbReference type="ARBA" id="ARBA00047481"/>
    </source>
</evidence>
<dbReference type="EMBL" id="CP072748">
    <property type="protein sequence ID" value="QTX10014.1"/>
    <property type="molecule type" value="Genomic_DNA"/>
</dbReference>
<dbReference type="EMBL" id="JAFMPM010000008">
    <property type="protein sequence ID" value="MBO0615229.1"/>
    <property type="molecule type" value="Genomic_DNA"/>
</dbReference>
<dbReference type="SUPFAM" id="SSF53383">
    <property type="entry name" value="PLP-dependent transferases"/>
    <property type="match status" value="1"/>
</dbReference>
<evidence type="ECO:0000256" key="9">
    <source>
        <dbReference type="HAMAP-Rule" id="MF_01023"/>
    </source>
</evidence>
<keyword evidence="13" id="KW-1185">Reference proteome</keyword>
<dbReference type="RefSeq" id="WP_207252952.1">
    <property type="nucleotide sequence ID" value="NZ_JAFMPM010000008.1"/>
</dbReference>
<dbReference type="InterPro" id="IPR050106">
    <property type="entry name" value="HistidinolP_aminotransfase"/>
</dbReference>
<comment type="pathway">
    <text evidence="2 9">Amino-acid biosynthesis; L-histidine biosynthesis; L-histidine from 5-phospho-alpha-D-ribose 1-diphosphate: step 7/9.</text>
</comment>
<name>A0A8B0SG39_9GAMM</name>
<reference evidence="12" key="2">
    <citation type="submission" date="2021-04" db="EMBL/GenBank/DDBJ databases">
        <title>Complete Genome and methylome analysis of Thiothrix fructosivorans ATCC 49748.</title>
        <authorList>
            <person name="Fomenkov A."/>
            <person name="Sun L."/>
            <person name="Vincze T."/>
            <person name="Grabovich M.Y."/>
            <person name="Roberts R.J."/>
        </authorList>
    </citation>
    <scope>NUCLEOTIDE SEQUENCE</scope>
    <source>
        <strain evidence="12">ATCC 49748</strain>
    </source>
</reference>
<dbReference type="PANTHER" id="PTHR43643">
    <property type="entry name" value="HISTIDINOL-PHOSPHATE AMINOTRANSFERASE 2"/>
    <property type="match status" value="1"/>
</dbReference>
<dbReference type="InterPro" id="IPR004839">
    <property type="entry name" value="Aminotransferase_I/II_large"/>
</dbReference>
<feature type="modified residue" description="N6-(pyridoxal phosphate)lysine" evidence="9">
    <location>
        <position position="236"/>
    </location>
</feature>
<gene>
    <name evidence="9" type="primary">hisC</name>
    <name evidence="12" type="ORF">J1836_015615</name>
    <name evidence="11" type="ORF">J1836_20230</name>
</gene>
<proteinExistence type="inferred from homology"/>
<dbReference type="UniPathway" id="UPA00031">
    <property type="reaction ID" value="UER00012"/>
</dbReference>
<evidence type="ECO:0000313" key="12">
    <source>
        <dbReference type="EMBL" id="QTX10014.1"/>
    </source>
</evidence>
<protein>
    <recommendedName>
        <fullName evidence="9">Histidinol-phosphate aminotransferase</fullName>
        <ecNumber evidence="9">2.6.1.9</ecNumber>
    </recommendedName>
    <alternativeName>
        <fullName evidence="9">Imidazole acetol-phosphate transaminase</fullName>
    </alternativeName>
</protein>
<sequence>MQPINFMQRAVSSVQTLQPYQPGKPIEEVERELGITNILKLASNENPLGTSPKAQAALANPLQTLELYPDDSGYSLKQAIADKFGLQRNQITLGNGSNQVLDTIARAFLDHNRAAVFSQYAFAAYPLVTKMVGAALQVAKANPADHPTMPYGHNLANLLARIDAKTHVVFIANPNNPTGTWLEKAELHAFLQQVPPEVIVVIDEAYTEYVQDADFPNALTWLDEFPNLIVTRTFSKIYGLAGLRVGYAVSSPEVADILNRMHLPFCVNSLALAAAQAALADDDFLQHSVTTNSIGLQQWFAACVNNGWEYIPSVGNFITIDCKRPAMPLYHAMLREGVIVRPIGGYGLPQHLRITVGTEAQNSRCIEVLQTQLREPYLDQGIL</sequence>
<comment type="similarity">
    <text evidence="3 9">Belongs to the class-II pyridoxal-phosphate-dependent aminotransferase family. Histidinol-phosphate aminotransferase subfamily.</text>
</comment>
<dbReference type="GO" id="GO:0030170">
    <property type="term" value="F:pyridoxal phosphate binding"/>
    <property type="evidence" value="ECO:0007669"/>
    <property type="project" value="InterPro"/>
</dbReference>
<dbReference type="Gene3D" id="3.40.640.10">
    <property type="entry name" value="Type I PLP-dependent aspartate aminotransferase-like (Major domain)"/>
    <property type="match status" value="1"/>
</dbReference>
<dbReference type="GO" id="GO:0004400">
    <property type="term" value="F:histidinol-phosphate transaminase activity"/>
    <property type="evidence" value="ECO:0007669"/>
    <property type="project" value="UniProtKB-UniRule"/>
</dbReference>
<keyword evidence="9" id="KW-0028">Amino-acid biosynthesis</keyword>
<dbReference type="CDD" id="cd00609">
    <property type="entry name" value="AAT_like"/>
    <property type="match status" value="1"/>
</dbReference>
<dbReference type="AlphaFoldDB" id="A0A8B0SG39"/>
<evidence type="ECO:0000256" key="1">
    <source>
        <dbReference type="ARBA" id="ARBA00001933"/>
    </source>
</evidence>
<dbReference type="GO" id="GO:0000105">
    <property type="term" value="P:L-histidine biosynthetic process"/>
    <property type="evidence" value="ECO:0007669"/>
    <property type="project" value="UniProtKB-UniRule"/>
</dbReference>
<dbReference type="InterPro" id="IPR015422">
    <property type="entry name" value="PyrdxlP-dep_Trfase_small"/>
</dbReference>
<comment type="cofactor">
    <cofactor evidence="1 9">
        <name>pyridoxal 5'-phosphate</name>
        <dbReference type="ChEBI" id="CHEBI:597326"/>
    </cofactor>
</comment>
<dbReference type="NCBIfam" id="TIGR01141">
    <property type="entry name" value="hisC"/>
    <property type="match status" value="1"/>
</dbReference>
<dbReference type="InterPro" id="IPR015421">
    <property type="entry name" value="PyrdxlP-dep_Trfase_major"/>
</dbReference>
<evidence type="ECO:0000256" key="4">
    <source>
        <dbReference type="ARBA" id="ARBA00011738"/>
    </source>
</evidence>
<dbReference type="InterPro" id="IPR005861">
    <property type="entry name" value="HisP_aminotrans"/>
</dbReference>
<dbReference type="HAMAP" id="MF_01023">
    <property type="entry name" value="HisC_aminotrans_2"/>
    <property type="match status" value="1"/>
</dbReference>
<organism evidence="12">
    <name type="scientific">Thiothrix fructosivorans</name>
    <dbReference type="NCBI Taxonomy" id="111770"/>
    <lineage>
        <taxon>Bacteria</taxon>
        <taxon>Pseudomonadati</taxon>
        <taxon>Pseudomonadota</taxon>
        <taxon>Gammaproteobacteria</taxon>
        <taxon>Thiotrichales</taxon>
        <taxon>Thiotrichaceae</taxon>
        <taxon>Thiothrix</taxon>
    </lineage>
</organism>
<feature type="domain" description="Aminotransferase class I/classII large" evidence="10">
    <location>
        <begin position="37"/>
        <end position="368"/>
    </location>
</feature>
<keyword evidence="7 9" id="KW-0663">Pyridoxal phosphate</keyword>
<comment type="catalytic activity">
    <reaction evidence="8 9">
        <text>L-histidinol phosphate + 2-oxoglutarate = 3-(imidazol-4-yl)-2-oxopropyl phosphate + L-glutamate</text>
        <dbReference type="Rhea" id="RHEA:23744"/>
        <dbReference type="ChEBI" id="CHEBI:16810"/>
        <dbReference type="ChEBI" id="CHEBI:29985"/>
        <dbReference type="ChEBI" id="CHEBI:57766"/>
        <dbReference type="ChEBI" id="CHEBI:57980"/>
        <dbReference type="EC" id="2.6.1.9"/>
    </reaction>
</comment>
<evidence type="ECO:0000256" key="3">
    <source>
        <dbReference type="ARBA" id="ARBA00007970"/>
    </source>
</evidence>
<comment type="subunit">
    <text evidence="4 9">Homodimer.</text>
</comment>
<reference evidence="11 13" key="1">
    <citation type="submission" date="2021-03" db="EMBL/GenBank/DDBJ databases">
        <title>Draft genome and methylome analysis of Thiotrix fructosivoruns ATCC 49748.</title>
        <authorList>
            <person name="Fomenkov A."/>
            <person name="Grabovich M.Y."/>
            <person name="Roberts R.J."/>
        </authorList>
    </citation>
    <scope>NUCLEOTIDE SEQUENCE [LARGE SCALE GENOMIC DNA]</scope>
    <source>
        <strain evidence="11 13">ATCC 49748</strain>
    </source>
</reference>
<dbReference type="PANTHER" id="PTHR43643:SF3">
    <property type="entry name" value="HISTIDINOL-PHOSPHATE AMINOTRANSFERASE"/>
    <property type="match status" value="1"/>
</dbReference>
<evidence type="ECO:0000256" key="7">
    <source>
        <dbReference type="ARBA" id="ARBA00022898"/>
    </source>
</evidence>
<dbReference type="EC" id="2.6.1.9" evidence="9"/>
<keyword evidence="5 9" id="KW-0032">Aminotransferase</keyword>